<evidence type="ECO:0000313" key="1">
    <source>
        <dbReference type="EMBL" id="JAD27339.1"/>
    </source>
</evidence>
<accession>A0A0A8YLW7</accession>
<dbReference type="AlphaFoldDB" id="A0A0A8YLW7"/>
<reference evidence="1" key="2">
    <citation type="journal article" date="2015" name="Data Brief">
        <title>Shoot transcriptome of the giant reed, Arundo donax.</title>
        <authorList>
            <person name="Barrero R.A."/>
            <person name="Guerrero F.D."/>
            <person name="Moolhuijzen P."/>
            <person name="Goolsby J.A."/>
            <person name="Tidwell J."/>
            <person name="Bellgard S.E."/>
            <person name="Bellgard M.I."/>
        </authorList>
    </citation>
    <scope>NUCLEOTIDE SEQUENCE</scope>
    <source>
        <tissue evidence="1">Shoot tissue taken approximately 20 cm above the soil surface</tissue>
    </source>
</reference>
<name>A0A0A8YLW7_ARUDO</name>
<dbReference type="EMBL" id="GBRH01270556">
    <property type="protein sequence ID" value="JAD27339.1"/>
    <property type="molecule type" value="Transcribed_RNA"/>
</dbReference>
<sequence>MLYRIISHVYYAVSKYKSNIILQPFISFFVKITYKLNMRILSLIYSYFDVICILTEKIALLRI</sequence>
<organism evidence="1">
    <name type="scientific">Arundo donax</name>
    <name type="common">Giant reed</name>
    <name type="synonym">Donax arundinaceus</name>
    <dbReference type="NCBI Taxonomy" id="35708"/>
    <lineage>
        <taxon>Eukaryota</taxon>
        <taxon>Viridiplantae</taxon>
        <taxon>Streptophyta</taxon>
        <taxon>Embryophyta</taxon>
        <taxon>Tracheophyta</taxon>
        <taxon>Spermatophyta</taxon>
        <taxon>Magnoliopsida</taxon>
        <taxon>Liliopsida</taxon>
        <taxon>Poales</taxon>
        <taxon>Poaceae</taxon>
        <taxon>PACMAD clade</taxon>
        <taxon>Arundinoideae</taxon>
        <taxon>Arundineae</taxon>
        <taxon>Arundo</taxon>
    </lineage>
</organism>
<protein>
    <submittedName>
        <fullName evidence="1">Uncharacterized protein</fullName>
    </submittedName>
</protein>
<proteinExistence type="predicted"/>
<reference evidence="1" key="1">
    <citation type="submission" date="2014-09" db="EMBL/GenBank/DDBJ databases">
        <authorList>
            <person name="Magalhaes I.L.F."/>
            <person name="Oliveira U."/>
            <person name="Santos F.R."/>
            <person name="Vidigal T.H.D.A."/>
            <person name="Brescovit A.D."/>
            <person name="Santos A.J."/>
        </authorList>
    </citation>
    <scope>NUCLEOTIDE SEQUENCE</scope>
    <source>
        <tissue evidence="1">Shoot tissue taken approximately 20 cm above the soil surface</tissue>
    </source>
</reference>